<evidence type="ECO:0000259" key="4">
    <source>
        <dbReference type="PROSITE" id="PS01124"/>
    </source>
</evidence>
<protein>
    <submittedName>
        <fullName evidence="5">AraC family transcriptional regulator</fullName>
    </submittedName>
</protein>
<dbReference type="Pfam" id="PF02311">
    <property type="entry name" value="AraC_binding"/>
    <property type="match status" value="1"/>
</dbReference>
<dbReference type="InterPro" id="IPR011051">
    <property type="entry name" value="RmlC_Cupin_sf"/>
</dbReference>
<evidence type="ECO:0000256" key="2">
    <source>
        <dbReference type="ARBA" id="ARBA00023125"/>
    </source>
</evidence>
<dbReference type="GO" id="GO:0043565">
    <property type="term" value="F:sequence-specific DNA binding"/>
    <property type="evidence" value="ECO:0007669"/>
    <property type="project" value="InterPro"/>
</dbReference>
<name>A0A268P0J5_SHOCL</name>
<dbReference type="SMART" id="SM00342">
    <property type="entry name" value="HTH_ARAC"/>
    <property type="match status" value="1"/>
</dbReference>
<dbReference type="SUPFAM" id="SSF46689">
    <property type="entry name" value="Homeodomain-like"/>
    <property type="match status" value="2"/>
</dbReference>
<dbReference type="Proteomes" id="UP000216207">
    <property type="component" value="Unassembled WGS sequence"/>
</dbReference>
<dbReference type="InterPro" id="IPR018060">
    <property type="entry name" value="HTH_AraC"/>
</dbReference>
<dbReference type="AlphaFoldDB" id="A0A268P0J5"/>
<dbReference type="InterPro" id="IPR009057">
    <property type="entry name" value="Homeodomain-like_sf"/>
</dbReference>
<dbReference type="GO" id="GO:0003700">
    <property type="term" value="F:DNA-binding transcription factor activity"/>
    <property type="evidence" value="ECO:0007669"/>
    <property type="project" value="InterPro"/>
</dbReference>
<dbReference type="CDD" id="cd02208">
    <property type="entry name" value="cupin_RmlC-like"/>
    <property type="match status" value="1"/>
</dbReference>
<evidence type="ECO:0000313" key="6">
    <source>
        <dbReference type="Proteomes" id="UP000216207"/>
    </source>
</evidence>
<keyword evidence="2" id="KW-0238">DNA-binding</keyword>
<keyword evidence="3" id="KW-0804">Transcription</keyword>
<proteinExistence type="predicted"/>
<dbReference type="PANTHER" id="PTHR43280:SF28">
    <property type="entry name" value="HTH-TYPE TRANSCRIPTIONAL ACTIVATOR RHAS"/>
    <property type="match status" value="1"/>
</dbReference>
<dbReference type="Gene3D" id="1.10.10.60">
    <property type="entry name" value="Homeodomain-like"/>
    <property type="match status" value="2"/>
</dbReference>
<evidence type="ECO:0000313" key="5">
    <source>
        <dbReference type="EMBL" id="PAE89274.1"/>
    </source>
</evidence>
<keyword evidence="1" id="KW-0805">Transcription regulation</keyword>
<dbReference type="EMBL" id="NPCC01000009">
    <property type="protein sequence ID" value="PAE89274.1"/>
    <property type="molecule type" value="Genomic_DNA"/>
</dbReference>
<dbReference type="InterPro" id="IPR014710">
    <property type="entry name" value="RmlC-like_jellyroll"/>
</dbReference>
<comment type="caution">
    <text evidence="5">The sequence shown here is derived from an EMBL/GenBank/DDBJ whole genome shotgun (WGS) entry which is preliminary data.</text>
</comment>
<organism evidence="5 6">
    <name type="scientific">Shouchella clausii</name>
    <name type="common">Alkalihalobacillus clausii</name>
    <dbReference type="NCBI Taxonomy" id="79880"/>
    <lineage>
        <taxon>Bacteria</taxon>
        <taxon>Bacillati</taxon>
        <taxon>Bacillota</taxon>
        <taxon>Bacilli</taxon>
        <taxon>Bacillales</taxon>
        <taxon>Bacillaceae</taxon>
        <taxon>Shouchella</taxon>
    </lineage>
</organism>
<evidence type="ECO:0000256" key="3">
    <source>
        <dbReference type="ARBA" id="ARBA00023163"/>
    </source>
</evidence>
<accession>A0A268P0J5</accession>
<dbReference type="InterPro" id="IPR003313">
    <property type="entry name" value="AraC-bd"/>
</dbReference>
<gene>
    <name evidence="5" type="ORF">CHH72_08260</name>
</gene>
<dbReference type="SUPFAM" id="SSF51182">
    <property type="entry name" value="RmlC-like cupins"/>
    <property type="match status" value="1"/>
</dbReference>
<feature type="domain" description="HTH araC/xylS-type" evidence="4">
    <location>
        <begin position="204"/>
        <end position="302"/>
    </location>
</feature>
<evidence type="ECO:0000256" key="1">
    <source>
        <dbReference type="ARBA" id="ARBA00023015"/>
    </source>
</evidence>
<dbReference type="Gene3D" id="2.60.120.10">
    <property type="entry name" value="Jelly Rolls"/>
    <property type="match status" value="1"/>
</dbReference>
<dbReference type="Pfam" id="PF12833">
    <property type="entry name" value="HTH_18"/>
    <property type="match status" value="1"/>
</dbReference>
<sequence>MFVIRRDSMFTQLDAYKEQLPSGNDIREPIHCHMQTSEPNRRIASPHFHDAIELLYSFSGRARVFVSGQPFLMEKGDLVIINSNEVHAIWGESGEKVEYLVIKLDPEVLYSTSRSIFESKYVFPFTMSKSSPQTLLKSGEMASTVIPATIAKINDEFSHKDYGYDFAIRIHICTIFLAVLRHWRQSGISVGTESINDSDFQLMRQVFQLLESHYATALTAKQAAATCNLSYSYFSRKIKSITGRSFTELLNYIRITEAEKLLTTTDLSITEVAVSVGYSSTSYFIQHFKQAKHLSPLRFKKRLQQSVFDKNETFLS</sequence>
<dbReference type="PANTHER" id="PTHR43280">
    <property type="entry name" value="ARAC-FAMILY TRANSCRIPTIONAL REGULATOR"/>
    <property type="match status" value="1"/>
</dbReference>
<reference evidence="5 6" key="1">
    <citation type="submission" date="2017-07" db="EMBL/GenBank/DDBJ databases">
        <title>Isolation and whole genome analysis of endospore-forming bacteria from heroin.</title>
        <authorList>
            <person name="Kalinowski J."/>
            <person name="Ahrens B."/>
            <person name="Al-Dilaimi A."/>
            <person name="Winkler A."/>
            <person name="Wibberg D."/>
            <person name="Schleenbecker U."/>
            <person name="Ruckert C."/>
            <person name="Wolfel R."/>
            <person name="Grass G."/>
        </authorList>
    </citation>
    <scope>NUCLEOTIDE SEQUENCE [LARGE SCALE GENOMIC DNA]</scope>
    <source>
        <strain evidence="5 6">7539</strain>
    </source>
</reference>
<dbReference type="PROSITE" id="PS01124">
    <property type="entry name" value="HTH_ARAC_FAMILY_2"/>
    <property type="match status" value="1"/>
</dbReference>